<reference evidence="3" key="1">
    <citation type="submission" date="2019-07" db="EMBL/GenBank/DDBJ databases">
        <title>Bacillus alkalisoli sp. nov. isolated from saline soil.</title>
        <authorList>
            <person name="Sun J.-Q."/>
            <person name="Xu L."/>
        </authorList>
    </citation>
    <scope>NUCLEOTIDE SEQUENCE [LARGE SCALE GENOMIC DNA]</scope>
    <source>
        <strain evidence="3">M4U3P1</strain>
    </source>
</reference>
<dbReference type="EMBL" id="CP041372">
    <property type="protein sequence ID" value="QKS70921.1"/>
    <property type="molecule type" value="Genomic_DNA"/>
</dbReference>
<sequence length="181" mass="20505">MKGNKIVLFLPMIVMIGLFVFGYMYLSDLDAFTNERIEESIQFELEKENNIIDVSWQWGGFPEDGVTGNDYVELISENGDLWQYVDSVELTLFQADEVIYTSSEWSETQEGIAIAFPTYVSNEQIAGPFGTINVTLTEDVPVSARYYHTWAEEDGIFSAESSLGFQLQETIPGQFFVVEAE</sequence>
<dbReference type="Proteomes" id="UP000318138">
    <property type="component" value="Chromosome"/>
</dbReference>
<feature type="transmembrane region" description="Helical" evidence="1">
    <location>
        <begin position="6"/>
        <end position="26"/>
    </location>
</feature>
<gene>
    <name evidence="2" type="ORF">FLK61_29810</name>
</gene>
<evidence type="ECO:0000313" key="3">
    <source>
        <dbReference type="Proteomes" id="UP000318138"/>
    </source>
</evidence>
<keyword evidence="1" id="KW-0812">Transmembrane</keyword>
<protein>
    <submittedName>
        <fullName evidence="2">Uncharacterized protein</fullName>
    </submittedName>
</protein>
<dbReference type="AlphaFoldDB" id="A0A859FDL0"/>
<keyword evidence="3" id="KW-1185">Reference proteome</keyword>
<keyword evidence="1" id="KW-0472">Membrane</keyword>
<accession>A0A859FDL0</accession>
<organism evidence="2 3">
    <name type="scientific">Paenalkalicoccus suaedae</name>
    <dbReference type="NCBI Taxonomy" id="2592382"/>
    <lineage>
        <taxon>Bacteria</taxon>
        <taxon>Bacillati</taxon>
        <taxon>Bacillota</taxon>
        <taxon>Bacilli</taxon>
        <taxon>Bacillales</taxon>
        <taxon>Bacillaceae</taxon>
        <taxon>Paenalkalicoccus</taxon>
    </lineage>
</organism>
<keyword evidence="1" id="KW-1133">Transmembrane helix</keyword>
<evidence type="ECO:0000313" key="2">
    <source>
        <dbReference type="EMBL" id="QKS70921.1"/>
    </source>
</evidence>
<evidence type="ECO:0000256" key="1">
    <source>
        <dbReference type="SAM" id="Phobius"/>
    </source>
</evidence>
<name>A0A859FDL0_9BACI</name>
<proteinExistence type="predicted"/>
<dbReference type="KEGG" id="psua:FLK61_29810"/>
<dbReference type="RefSeq" id="WP_176008958.1">
    <property type="nucleotide sequence ID" value="NZ_CP041372.2"/>
</dbReference>